<feature type="compositionally biased region" description="Basic residues" evidence="1">
    <location>
        <begin position="193"/>
        <end position="203"/>
    </location>
</feature>
<accession>A0A6J1CL76</accession>
<feature type="compositionally biased region" description="Low complexity" evidence="1">
    <location>
        <begin position="156"/>
        <end position="169"/>
    </location>
</feature>
<gene>
    <name evidence="3" type="primary">LOC111012188</name>
</gene>
<dbReference type="Proteomes" id="UP000504603">
    <property type="component" value="Unplaced"/>
</dbReference>
<organism evidence="2 3">
    <name type="scientific">Momordica charantia</name>
    <name type="common">Bitter gourd</name>
    <name type="synonym">Balsam pear</name>
    <dbReference type="NCBI Taxonomy" id="3673"/>
    <lineage>
        <taxon>Eukaryota</taxon>
        <taxon>Viridiplantae</taxon>
        <taxon>Streptophyta</taxon>
        <taxon>Embryophyta</taxon>
        <taxon>Tracheophyta</taxon>
        <taxon>Spermatophyta</taxon>
        <taxon>Magnoliopsida</taxon>
        <taxon>eudicotyledons</taxon>
        <taxon>Gunneridae</taxon>
        <taxon>Pentapetalae</taxon>
        <taxon>rosids</taxon>
        <taxon>fabids</taxon>
        <taxon>Cucurbitales</taxon>
        <taxon>Cucurbitaceae</taxon>
        <taxon>Momordiceae</taxon>
        <taxon>Momordica</taxon>
    </lineage>
</organism>
<feature type="region of interest" description="Disordered" evidence="1">
    <location>
        <begin position="117"/>
        <end position="169"/>
    </location>
</feature>
<sequence length="216" mass="24913">MTLEPHIARINEGDHTEKKLEEFSKVYLRKNQPMGDTGSDLDERIGMINERVDTKNKKMEIRDKENEVICAKIAELNEKWQRFMENSRRMSEEIQIELDELYDEDLGDLPQEVTNECEEEEENNDISQYDEEEAPVQVQEGASSPKDVPNEATKESSSSSSKDMTHSFSSLNVFDPNFVAVAENSEEEACLTKQRKRKLRPKLRLAQFPSRAPEPS</sequence>
<dbReference type="GeneID" id="111012188"/>
<evidence type="ECO:0000313" key="3">
    <source>
        <dbReference type="RefSeq" id="XP_022141932.1"/>
    </source>
</evidence>
<dbReference type="AlphaFoldDB" id="A0A6J1CL76"/>
<proteinExistence type="predicted"/>
<feature type="region of interest" description="Disordered" evidence="1">
    <location>
        <begin position="185"/>
        <end position="216"/>
    </location>
</feature>
<reference evidence="3" key="1">
    <citation type="submission" date="2025-08" db="UniProtKB">
        <authorList>
            <consortium name="RefSeq"/>
        </authorList>
    </citation>
    <scope>IDENTIFICATION</scope>
    <source>
        <strain evidence="3">OHB3-1</strain>
    </source>
</reference>
<evidence type="ECO:0000256" key="1">
    <source>
        <dbReference type="SAM" id="MobiDB-lite"/>
    </source>
</evidence>
<name>A0A6J1CL76_MOMCH</name>
<protein>
    <submittedName>
        <fullName evidence="3">Uncharacterized protein LOC111012188</fullName>
    </submittedName>
</protein>
<feature type="compositionally biased region" description="Acidic residues" evidence="1">
    <location>
        <begin position="117"/>
        <end position="134"/>
    </location>
</feature>
<dbReference type="RefSeq" id="XP_022141932.1">
    <property type="nucleotide sequence ID" value="XM_022286240.1"/>
</dbReference>
<keyword evidence="2" id="KW-1185">Reference proteome</keyword>
<evidence type="ECO:0000313" key="2">
    <source>
        <dbReference type="Proteomes" id="UP000504603"/>
    </source>
</evidence>
<dbReference type="KEGG" id="mcha:111012188"/>